<proteinExistence type="inferred from homology"/>
<evidence type="ECO:0000256" key="6">
    <source>
        <dbReference type="ARBA" id="ARBA00022490"/>
    </source>
</evidence>
<evidence type="ECO:0000256" key="2">
    <source>
        <dbReference type="ARBA" id="ARBA00001947"/>
    </source>
</evidence>
<keyword evidence="7" id="KW-0479">Metal-binding</keyword>
<reference evidence="14" key="1">
    <citation type="submission" date="2022-01" db="EMBL/GenBank/DDBJ databases">
        <title>Colwellia maritima, isolated from seawater.</title>
        <authorList>
            <person name="Kristyanto S."/>
            <person name="Jung J."/>
            <person name="Jeon C.O."/>
        </authorList>
    </citation>
    <scope>NUCLEOTIDE SEQUENCE</scope>
    <source>
        <strain evidence="14">MSW7</strain>
    </source>
</reference>
<evidence type="ECO:0000256" key="5">
    <source>
        <dbReference type="ARBA" id="ARBA00011901"/>
    </source>
</evidence>
<keyword evidence="9" id="KW-0862">Zinc</keyword>
<organism evidence="14 15">
    <name type="scientific">Colwellia maritima</name>
    <dbReference type="NCBI Taxonomy" id="2912588"/>
    <lineage>
        <taxon>Bacteria</taxon>
        <taxon>Pseudomonadati</taxon>
        <taxon>Pseudomonadota</taxon>
        <taxon>Gammaproteobacteria</taxon>
        <taxon>Alteromonadales</taxon>
        <taxon>Colwelliaceae</taxon>
        <taxon>Colwellia</taxon>
    </lineage>
</organism>
<evidence type="ECO:0000256" key="7">
    <source>
        <dbReference type="ARBA" id="ARBA00022723"/>
    </source>
</evidence>
<comment type="catalytic activity">
    <reaction evidence="1">
        <text>Hydrolyzes the link between N-acetylmuramoyl residues and L-amino acid residues in certain cell-wall glycopeptides.</text>
        <dbReference type="EC" id="3.5.1.28"/>
    </reaction>
</comment>
<dbReference type="InterPro" id="IPR036505">
    <property type="entry name" value="Amidase/PGRP_sf"/>
</dbReference>
<dbReference type="EMBL" id="JAKKSL010000001">
    <property type="protein sequence ID" value="MCI2283168.1"/>
    <property type="molecule type" value="Genomic_DNA"/>
</dbReference>
<dbReference type="InterPro" id="IPR051206">
    <property type="entry name" value="NAMLAA_amidase_2"/>
</dbReference>
<evidence type="ECO:0000313" key="14">
    <source>
        <dbReference type="EMBL" id="MCI2283168.1"/>
    </source>
</evidence>
<evidence type="ECO:0000256" key="12">
    <source>
        <dbReference type="ARBA" id="ARBA00042615"/>
    </source>
</evidence>
<comment type="subcellular location">
    <subcellularLocation>
        <location evidence="3">Cytoplasm</location>
    </subcellularLocation>
</comment>
<protein>
    <recommendedName>
        <fullName evidence="11">1,6-anhydro-N-acetylmuramyl-L-alanine amidase AmpD</fullName>
        <ecNumber evidence="5">3.5.1.28</ecNumber>
    </recommendedName>
    <alternativeName>
        <fullName evidence="12">N-acetylmuramoyl-L-alanine amidase</fullName>
    </alternativeName>
</protein>
<dbReference type="Gene3D" id="3.40.80.10">
    <property type="entry name" value="Peptidoglycan recognition protein-like"/>
    <property type="match status" value="1"/>
</dbReference>
<dbReference type="InterPro" id="IPR002502">
    <property type="entry name" value="Amidase_domain"/>
</dbReference>
<evidence type="ECO:0000256" key="1">
    <source>
        <dbReference type="ARBA" id="ARBA00001561"/>
    </source>
</evidence>
<dbReference type="PANTHER" id="PTHR30417">
    <property type="entry name" value="N-ACETYLMURAMOYL-L-ALANINE AMIDASE AMID"/>
    <property type="match status" value="1"/>
</dbReference>
<evidence type="ECO:0000256" key="3">
    <source>
        <dbReference type="ARBA" id="ARBA00004496"/>
    </source>
</evidence>
<dbReference type="PANTHER" id="PTHR30417:SF4">
    <property type="entry name" value="1,6-ANHYDRO-N-ACETYLMURAMYL-L-ALANINE AMIDASE AMPD"/>
    <property type="match status" value="1"/>
</dbReference>
<sequence>MLLSKQKKAIKGNNLQPSFTITHGYLDGIEQKKSNFFTPRCQSDPISLLVVHNISLPAGEFGGDHITDLFLGKINANAHPSFTDIAQLQVSAHCLIRRDGSIIQYVSFNDKAWHAGISCFDGRDKCNDFSIGIELEGTDDIAYEDIQYHQLAKLVSSIQKQYPLISNENIVGHCDIAQGRKTDPGKAFNWKYFHQCLNDLNESTCLFHIT</sequence>
<gene>
    <name evidence="14" type="primary">ampD</name>
    <name evidence="14" type="ORF">L3081_06895</name>
</gene>
<dbReference type="NCBIfam" id="NF008758">
    <property type="entry name" value="PRK11789.1"/>
    <property type="match status" value="1"/>
</dbReference>
<dbReference type="EC" id="3.5.1.28" evidence="5"/>
<dbReference type="SUPFAM" id="SSF55846">
    <property type="entry name" value="N-acetylmuramoyl-L-alanine amidase-like"/>
    <property type="match status" value="1"/>
</dbReference>
<evidence type="ECO:0000256" key="8">
    <source>
        <dbReference type="ARBA" id="ARBA00022801"/>
    </source>
</evidence>
<evidence type="ECO:0000256" key="9">
    <source>
        <dbReference type="ARBA" id="ARBA00022833"/>
    </source>
</evidence>
<comment type="cofactor">
    <cofactor evidence="2">
        <name>Zn(2+)</name>
        <dbReference type="ChEBI" id="CHEBI:29105"/>
    </cofactor>
</comment>
<dbReference type="Pfam" id="PF01510">
    <property type="entry name" value="Amidase_2"/>
    <property type="match status" value="1"/>
</dbReference>
<dbReference type="SMART" id="SM00644">
    <property type="entry name" value="Ami_2"/>
    <property type="match status" value="1"/>
</dbReference>
<accession>A0ABS9WYU6</accession>
<evidence type="ECO:0000256" key="11">
    <source>
        <dbReference type="ARBA" id="ARBA00039257"/>
    </source>
</evidence>
<dbReference type="CDD" id="cd06583">
    <property type="entry name" value="PGRP"/>
    <property type="match status" value="1"/>
</dbReference>
<name>A0ABS9WYU6_9GAMM</name>
<comment type="similarity">
    <text evidence="4">Belongs to the N-acetylmuramoyl-L-alanine amidase 2 family.</text>
</comment>
<keyword evidence="10" id="KW-0961">Cell wall biogenesis/degradation</keyword>
<evidence type="ECO:0000259" key="13">
    <source>
        <dbReference type="SMART" id="SM00644"/>
    </source>
</evidence>
<keyword evidence="6" id="KW-0963">Cytoplasm</keyword>
<evidence type="ECO:0000256" key="10">
    <source>
        <dbReference type="ARBA" id="ARBA00023316"/>
    </source>
</evidence>
<evidence type="ECO:0000256" key="4">
    <source>
        <dbReference type="ARBA" id="ARBA00007553"/>
    </source>
</evidence>
<comment type="caution">
    <text evidence="14">The sequence shown here is derived from an EMBL/GenBank/DDBJ whole genome shotgun (WGS) entry which is preliminary data.</text>
</comment>
<evidence type="ECO:0000313" key="15">
    <source>
        <dbReference type="Proteomes" id="UP001139646"/>
    </source>
</evidence>
<dbReference type="GO" id="GO:0008745">
    <property type="term" value="F:N-acetylmuramoyl-L-alanine amidase activity"/>
    <property type="evidence" value="ECO:0007669"/>
    <property type="project" value="UniProtKB-EC"/>
</dbReference>
<keyword evidence="15" id="KW-1185">Reference proteome</keyword>
<dbReference type="Proteomes" id="UP001139646">
    <property type="component" value="Unassembled WGS sequence"/>
</dbReference>
<dbReference type="RefSeq" id="WP_242284411.1">
    <property type="nucleotide sequence ID" value="NZ_JAKKSL010000001.1"/>
</dbReference>
<keyword evidence="8 14" id="KW-0378">Hydrolase</keyword>
<feature type="domain" description="N-acetylmuramoyl-L-alanine amidase" evidence="13">
    <location>
        <begin position="34"/>
        <end position="185"/>
    </location>
</feature>